<protein>
    <submittedName>
        <fullName evidence="3">Uncharacterized protein</fullName>
    </submittedName>
</protein>
<dbReference type="OrthoDB" id="9784388at2"/>
<proteinExistence type="predicted"/>
<dbReference type="InterPro" id="IPR052376">
    <property type="entry name" value="Oxidative_Scav/Glycosyltrans"/>
</dbReference>
<dbReference type="PANTHER" id="PTHR39082">
    <property type="entry name" value="PHOSPHOLIPASE C-BETA-2-RELATED"/>
    <property type="match status" value="1"/>
</dbReference>
<dbReference type="RefSeq" id="WP_012834817.1">
    <property type="nucleotide sequence ID" value="NC_013441.1"/>
</dbReference>
<accession>D0LB08</accession>
<feature type="domain" description="C4-type zinc ribbon" evidence="1">
    <location>
        <begin position="203"/>
        <end position="237"/>
    </location>
</feature>
<reference evidence="3 4" key="2">
    <citation type="journal article" date="2010" name="Stand. Genomic Sci.">
        <title>Complete genome sequence of Gordonia bronchialis type strain (3410).</title>
        <authorList>
            <person name="Ivanova N."/>
            <person name="Sikorski J."/>
            <person name="Jando M."/>
            <person name="Lapidus A."/>
            <person name="Nolan M."/>
            <person name="Lucas S."/>
            <person name="Del Rio T.G."/>
            <person name="Tice H."/>
            <person name="Copeland A."/>
            <person name="Cheng J.F."/>
            <person name="Chen F."/>
            <person name="Bruce D."/>
            <person name="Goodwin L."/>
            <person name="Pitluck S."/>
            <person name="Mavromatis K."/>
            <person name="Ovchinnikova G."/>
            <person name="Pati A."/>
            <person name="Chen A."/>
            <person name="Palaniappan K."/>
            <person name="Land M."/>
            <person name="Hauser L."/>
            <person name="Chang Y.J."/>
            <person name="Jeffries C.D."/>
            <person name="Chain P."/>
            <person name="Saunders E."/>
            <person name="Han C."/>
            <person name="Detter J.C."/>
            <person name="Brettin T."/>
            <person name="Rohde M."/>
            <person name="Goker M."/>
            <person name="Bristow J."/>
            <person name="Eisen J.A."/>
            <person name="Markowitz V."/>
            <person name="Hugenholtz P."/>
            <person name="Klenk H.P."/>
            <person name="Kyrpides N.C."/>
        </authorList>
    </citation>
    <scope>NUCLEOTIDE SEQUENCE [LARGE SCALE GENOMIC DNA]</scope>
    <source>
        <strain evidence="4">ATCC 25592 / DSM 43247 / BCRC 13721 / JCM 3198 / KCTC 3076 / NBRC 16047 / NCTC 10667</strain>
    </source>
</reference>
<dbReference type="STRING" id="526226.Gbro_3095"/>
<evidence type="ECO:0000259" key="1">
    <source>
        <dbReference type="Pfam" id="PF02591"/>
    </source>
</evidence>
<dbReference type="Pfam" id="PF24481">
    <property type="entry name" value="CT398_CC"/>
    <property type="match status" value="1"/>
</dbReference>
<dbReference type="Gene3D" id="1.10.287.1490">
    <property type="match status" value="1"/>
</dbReference>
<dbReference type="Pfam" id="PF02591">
    <property type="entry name" value="Zn_ribbon_9"/>
    <property type="match status" value="1"/>
</dbReference>
<dbReference type="Proteomes" id="UP000001219">
    <property type="component" value="Chromosome"/>
</dbReference>
<reference evidence="4" key="1">
    <citation type="submission" date="2009-10" db="EMBL/GenBank/DDBJ databases">
        <title>The complete chromosome of Gordonia bronchialis DSM 43247.</title>
        <authorList>
            <consortium name="US DOE Joint Genome Institute (JGI-PGF)"/>
            <person name="Lucas S."/>
            <person name="Copeland A."/>
            <person name="Lapidus A."/>
            <person name="Glavina del Rio T."/>
            <person name="Dalin E."/>
            <person name="Tice H."/>
            <person name="Bruce D."/>
            <person name="Goodwin L."/>
            <person name="Pitluck S."/>
            <person name="Kyrpides N."/>
            <person name="Mavromatis K."/>
            <person name="Ivanova N."/>
            <person name="Ovchinnikova G."/>
            <person name="Saunders E."/>
            <person name="Brettin T."/>
            <person name="Detter J.C."/>
            <person name="Han C."/>
            <person name="Larimer F."/>
            <person name="Land M."/>
            <person name="Hauser L."/>
            <person name="Markowitz V."/>
            <person name="Cheng J.-F."/>
            <person name="Hugenholtz P."/>
            <person name="Woyke T."/>
            <person name="Wu D."/>
            <person name="Jando M."/>
            <person name="Schneider S."/>
            <person name="Goeker M."/>
            <person name="Klenk H.-P."/>
            <person name="Eisen J.A."/>
        </authorList>
    </citation>
    <scope>NUCLEOTIDE SEQUENCE [LARGE SCALE GENOMIC DNA]</scope>
    <source>
        <strain evidence="4">ATCC 25592 / DSM 43247 / BCRC 13721 / JCM 3198 / KCTC 3076 / NBRC 16047 / NCTC 10667</strain>
    </source>
</reference>
<keyword evidence="4" id="KW-1185">Reference proteome</keyword>
<evidence type="ECO:0000313" key="3">
    <source>
        <dbReference type="EMBL" id="ACY22301.1"/>
    </source>
</evidence>
<name>D0LB08_GORB4</name>
<organism evidence="3 4">
    <name type="scientific">Gordonia bronchialis (strain ATCC 25592 / DSM 43247 / BCRC 13721 / JCM 3198 / KCTC 3076 / NBRC 16047 / NCTC 10667)</name>
    <name type="common">Rhodococcus bronchialis</name>
    <dbReference type="NCBI Taxonomy" id="526226"/>
    <lineage>
        <taxon>Bacteria</taxon>
        <taxon>Bacillati</taxon>
        <taxon>Actinomycetota</taxon>
        <taxon>Actinomycetes</taxon>
        <taxon>Mycobacteriales</taxon>
        <taxon>Gordoniaceae</taxon>
        <taxon>Gordonia</taxon>
    </lineage>
</organism>
<dbReference type="eggNOG" id="COG1579">
    <property type="taxonomic scope" value="Bacteria"/>
</dbReference>
<dbReference type="KEGG" id="gbr:Gbro_3095"/>
<feature type="domain" description="CT398-like coiled coil hairpin" evidence="2">
    <location>
        <begin position="14"/>
        <end position="191"/>
    </location>
</feature>
<sequence length="245" mass="26474">MKVDAGAQRLVLDLADADAEIARLQHRRSKLPEDAEIAEVTSALEAARDDLVRSEMAGEDLGREYRRIDSEVTGMAAREQKDSALLTAGGLAPKALSELQHELAGLGRRRAALEDDLLAVMERQEATEAERTRAAATIDHLEGRLAELRAGREKSIAVIDEDLDGVRERRAGLAATIDPELLATYDRQRSAGRIGAGKLQARRCGACRMELDRGTIARIAAAAPDEVIRCDECGAILVRTADSGL</sequence>
<dbReference type="InterPro" id="IPR056003">
    <property type="entry name" value="CT398_CC_hairpin"/>
</dbReference>
<dbReference type="EMBL" id="CP001802">
    <property type="protein sequence ID" value="ACY22301.1"/>
    <property type="molecule type" value="Genomic_DNA"/>
</dbReference>
<dbReference type="InterPro" id="IPR003743">
    <property type="entry name" value="Zf-RING_7"/>
</dbReference>
<dbReference type="PANTHER" id="PTHR39082:SF1">
    <property type="entry name" value="SCAVENGER RECEPTOR CLASS A MEMBER 3"/>
    <property type="match status" value="1"/>
</dbReference>
<gene>
    <name evidence="3" type="ordered locus">Gbro_3095</name>
</gene>
<dbReference type="AlphaFoldDB" id="D0LB08"/>
<evidence type="ECO:0000259" key="2">
    <source>
        <dbReference type="Pfam" id="PF24481"/>
    </source>
</evidence>
<evidence type="ECO:0000313" key="4">
    <source>
        <dbReference type="Proteomes" id="UP000001219"/>
    </source>
</evidence>
<dbReference type="HOGENOM" id="CLU_073076_0_0_11"/>